<accession>A0ABU3KKG6</accession>
<comment type="function">
    <text evidence="4">Has an important function as a repair enzyme for proteins that have been inactivated by oxidation. Catalyzes the reversible oxidation-reduction of methionine sulfoxide in proteins to methionine.</text>
</comment>
<proteinExistence type="inferred from homology"/>
<dbReference type="Gene3D" id="3.30.1060.10">
    <property type="entry name" value="Peptide methionine sulphoxide reductase MsrA"/>
    <property type="match status" value="1"/>
</dbReference>
<evidence type="ECO:0000259" key="5">
    <source>
        <dbReference type="Pfam" id="PF01625"/>
    </source>
</evidence>
<organism evidence="6 7">
    <name type="scientific">Rhodoferax potami</name>
    <dbReference type="NCBI Taxonomy" id="3068338"/>
    <lineage>
        <taxon>Bacteria</taxon>
        <taxon>Pseudomonadati</taxon>
        <taxon>Pseudomonadota</taxon>
        <taxon>Betaproteobacteria</taxon>
        <taxon>Burkholderiales</taxon>
        <taxon>Comamonadaceae</taxon>
        <taxon>Rhodoferax</taxon>
    </lineage>
</organism>
<dbReference type="PANTHER" id="PTHR43774:SF1">
    <property type="entry name" value="PEPTIDE METHIONINE SULFOXIDE REDUCTASE MSRA 2"/>
    <property type="match status" value="1"/>
</dbReference>
<evidence type="ECO:0000256" key="2">
    <source>
        <dbReference type="ARBA" id="ARBA00047806"/>
    </source>
</evidence>
<keyword evidence="7" id="KW-1185">Reference proteome</keyword>
<dbReference type="Pfam" id="PF01625">
    <property type="entry name" value="PMSR"/>
    <property type="match status" value="1"/>
</dbReference>
<feature type="domain" description="Peptide methionine sulphoxide reductase MsrA" evidence="5">
    <location>
        <begin position="69"/>
        <end position="221"/>
    </location>
</feature>
<dbReference type="SUPFAM" id="SSF55068">
    <property type="entry name" value="Peptide methionine sulfoxide reductase"/>
    <property type="match status" value="1"/>
</dbReference>
<name>A0ABU3KKG6_9BURK</name>
<feature type="active site" evidence="4">
    <location>
        <position position="76"/>
    </location>
</feature>
<comment type="catalytic activity">
    <reaction evidence="3 4">
        <text>[thioredoxin]-disulfide + L-methionine + H2O = L-methionine (S)-S-oxide + [thioredoxin]-dithiol</text>
        <dbReference type="Rhea" id="RHEA:19993"/>
        <dbReference type="Rhea" id="RHEA-COMP:10698"/>
        <dbReference type="Rhea" id="RHEA-COMP:10700"/>
        <dbReference type="ChEBI" id="CHEBI:15377"/>
        <dbReference type="ChEBI" id="CHEBI:29950"/>
        <dbReference type="ChEBI" id="CHEBI:50058"/>
        <dbReference type="ChEBI" id="CHEBI:57844"/>
        <dbReference type="ChEBI" id="CHEBI:58772"/>
        <dbReference type="EC" id="1.8.4.11"/>
    </reaction>
</comment>
<dbReference type="GO" id="GO:0008113">
    <property type="term" value="F:peptide-methionine (S)-S-oxide reductase activity"/>
    <property type="evidence" value="ECO:0007669"/>
    <property type="project" value="UniProtKB-EC"/>
</dbReference>
<reference evidence="6 7" key="1">
    <citation type="submission" date="2023-08" db="EMBL/GenBank/DDBJ databases">
        <title>Rhodoferax potami sp. nov. and Rhodoferax mekongensis sp. nov., isolated from the Mekong River in Thailand.</title>
        <authorList>
            <person name="Kitikhun S."/>
            <person name="Charoenyingcharoen P."/>
            <person name="Siriarchawattana P."/>
            <person name="Likhitrattanapisal S."/>
            <person name="Nilsakha T."/>
            <person name="Chanpet A."/>
            <person name="Rattanawaree P."/>
            <person name="Ingsriswang S."/>
        </authorList>
    </citation>
    <scope>NUCLEOTIDE SEQUENCE [LARGE SCALE GENOMIC DNA]</scope>
    <source>
        <strain evidence="6 7">TBRC 17660</strain>
    </source>
</reference>
<dbReference type="InterPro" id="IPR036509">
    <property type="entry name" value="Met_Sox_Rdtase_MsrA_sf"/>
</dbReference>
<dbReference type="RefSeq" id="WP_313873658.1">
    <property type="nucleotide sequence ID" value="NZ_JAVBIK010000001.1"/>
</dbReference>
<gene>
    <name evidence="4 6" type="primary">msrA</name>
    <name evidence="6" type="ORF">RAE19_03740</name>
</gene>
<dbReference type="EC" id="1.8.4.11" evidence="4"/>
<protein>
    <recommendedName>
        <fullName evidence="4">Peptide methionine sulfoxide reductase MsrA</fullName>
        <shortName evidence="4">Protein-methionine-S-oxide reductase</shortName>
        <ecNumber evidence="4">1.8.4.11</ecNumber>
    </recommendedName>
    <alternativeName>
        <fullName evidence="4">Peptide-methionine (S)-S-oxide reductase</fullName>
        <shortName evidence="4">Peptide Met(O) reductase</shortName>
    </alternativeName>
</protein>
<comment type="caution">
    <text evidence="6">The sequence shown here is derived from an EMBL/GenBank/DDBJ whole genome shotgun (WGS) entry which is preliminary data.</text>
</comment>
<evidence type="ECO:0000256" key="3">
    <source>
        <dbReference type="ARBA" id="ARBA00048782"/>
    </source>
</evidence>
<dbReference type="HAMAP" id="MF_01401">
    <property type="entry name" value="MsrA"/>
    <property type="match status" value="1"/>
</dbReference>
<dbReference type="Proteomes" id="UP001321700">
    <property type="component" value="Unassembled WGS sequence"/>
</dbReference>
<evidence type="ECO:0000313" key="7">
    <source>
        <dbReference type="Proteomes" id="UP001321700"/>
    </source>
</evidence>
<dbReference type="PANTHER" id="PTHR43774">
    <property type="entry name" value="PEPTIDE METHIONINE SULFOXIDE REDUCTASE"/>
    <property type="match status" value="1"/>
</dbReference>
<evidence type="ECO:0000256" key="1">
    <source>
        <dbReference type="ARBA" id="ARBA00023002"/>
    </source>
</evidence>
<dbReference type="NCBIfam" id="TIGR00401">
    <property type="entry name" value="msrA"/>
    <property type="match status" value="1"/>
</dbReference>
<comment type="catalytic activity">
    <reaction evidence="2 4">
        <text>L-methionyl-[protein] + [thioredoxin]-disulfide + H2O = L-methionyl-(S)-S-oxide-[protein] + [thioredoxin]-dithiol</text>
        <dbReference type="Rhea" id="RHEA:14217"/>
        <dbReference type="Rhea" id="RHEA-COMP:10698"/>
        <dbReference type="Rhea" id="RHEA-COMP:10700"/>
        <dbReference type="Rhea" id="RHEA-COMP:12313"/>
        <dbReference type="Rhea" id="RHEA-COMP:12315"/>
        <dbReference type="ChEBI" id="CHEBI:15377"/>
        <dbReference type="ChEBI" id="CHEBI:16044"/>
        <dbReference type="ChEBI" id="CHEBI:29950"/>
        <dbReference type="ChEBI" id="CHEBI:44120"/>
        <dbReference type="ChEBI" id="CHEBI:50058"/>
        <dbReference type="EC" id="1.8.4.11"/>
    </reaction>
</comment>
<keyword evidence="1 4" id="KW-0560">Oxidoreductase</keyword>
<evidence type="ECO:0000313" key="6">
    <source>
        <dbReference type="EMBL" id="MDT7517858.1"/>
    </source>
</evidence>
<dbReference type="InterPro" id="IPR002569">
    <property type="entry name" value="Met_Sox_Rdtase_MsrA_dom"/>
</dbReference>
<sequence>MKHKHARPQQRPPFFSSVGKDALLLLAVVLILGLVYATSPSKADKGVVLPPPSAEVVAAVGDTALPTETAVFAGGCFWGIQAVFQHTQGVLNAVSGYAGGSAQDVTYDKVSSGRTQHAEVVQVQFDPRQVSYAQLLQIFFSVAHNPTQLNAQYPDVGTQYRSAIFYASSNHKLAAERYIAQLIEAKSFEAPIVTQLEPLQAFYPAEAYHQNYATLHPESNYIARFDRPKIDNLHALLPAMYRAQPALVP</sequence>
<comment type="similarity">
    <text evidence="4">Belongs to the MsrA Met sulfoxide reductase family.</text>
</comment>
<dbReference type="EMBL" id="JAVBIK010000001">
    <property type="protein sequence ID" value="MDT7517858.1"/>
    <property type="molecule type" value="Genomic_DNA"/>
</dbReference>
<evidence type="ECO:0000256" key="4">
    <source>
        <dbReference type="HAMAP-Rule" id="MF_01401"/>
    </source>
</evidence>